<dbReference type="InterPro" id="IPR015797">
    <property type="entry name" value="NUDIX_hydrolase-like_dom_sf"/>
</dbReference>
<feature type="domain" description="NrtR DNA-binding winged helix" evidence="2">
    <location>
        <begin position="165"/>
        <end position="225"/>
    </location>
</feature>
<dbReference type="InterPro" id="IPR054105">
    <property type="entry name" value="WHD_NrtR"/>
</dbReference>
<dbReference type="Proteomes" id="UP000544110">
    <property type="component" value="Unassembled WGS sequence"/>
</dbReference>
<proteinExistence type="predicted"/>
<gene>
    <name evidence="3" type="ORF">BJ989_001262</name>
</gene>
<name>A0A7Y9UK48_9ACTN</name>
<evidence type="ECO:0000313" key="3">
    <source>
        <dbReference type="EMBL" id="NYG54958.1"/>
    </source>
</evidence>
<reference evidence="3 4" key="1">
    <citation type="submission" date="2020-07" db="EMBL/GenBank/DDBJ databases">
        <title>Sequencing the genomes of 1000 actinobacteria strains.</title>
        <authorList>
            <person name="Klenk H.-P."/>
        </authorList>
    </citation>
    <scope>NUCLEOTIDE SEQUENCE [LARGE SCALE GENOMIC DNA]</scope>
    <source>
        <strain evidence="3 4">DSM 24552</strain>
    </source>
</reference>
<evidence type="ECO:0000256" key="1">
    <source>
        <dbReference type="SAM" id="MobiDB-lite"/>
    </source>
</evidence>
<dbReference type="Pfam" id="PF21906">
    <property type="entry name" value="WHD_NrtR"/>
    <property type="match status" value="1"/>
</dbReference>
<organism evidence="3 4">
    <name type="scientific">Nocardioides perillae</name>
    <dbReference type="NCBI Taxonomy" id="1119534"/>
    <lineage>
        <taxon>Bacteria</taxon>
        <taxon>Bacillati</taxon>
        <taxon>Actinomycetota</taxon>
        <taxon>Actinomycetes</taxon>
        <taxon>Propionibacteriales</taxon>
        <taxon>Nocardioidaceae</taxon>
        <taxon>Nocardioides</taxon>
    </lineage>
</organism>
<dbReference type="InterPro" id="IPR036388">
    <property type="entry name" value="WH-like_DNA-bd_sf"/>
</dbReference>
<feature type="region of interest" description="Disordered" evidence="1">
    <location>
        <begin position="209"/>
        <end position="245"/>
    </location>
</feature>
<sequence length="245" mass="27572">MSRPLDDYPRPNLAVDLALFTLVPDPEGGRHALGVVALDAGPDPLALPGRFVRECQRVTETVGDVLEVKLGHRPRRLDLRMLGVYDDPSRDPRGWVVSLAWSAAITEHDLARLTPEAQTVQVRGDASRGRRVTRTPLAYDHDDMVTTGLRRMRRRYERLPDPDGLLRAPFTLSRLRHAHEAVLGEPLKRDTFNRRMREFLEPVVDKSGNEVLSQESVGRPAQVFRPPRRVQGSGPFPLPRATSPH</sequence>
<dbReference type="Gene3D" id="3.90.79.10">
    <property type="entry name" value="Nucleoside Triphosphate Pyrophosphohydrolase"/>
    <property type="match status" value="1"/>
</dbReference>
<dbReference type="SUPFAM" id="SSF46785">
    <property type="entry name" value="Winged helix' DNA-binding domain"/>
    <property type="match status" value="1"/>
</dbReference>
<dbReference type="EMBL" id="JACCAC010000001">
    <property type="protein sequence ID" value="NYG54958.1"/>
    <property type="molecule type" value="Genomic_DNA"/>
</dbReference>
<dbReference type="SUPFAM" id="SSF55811">
    <property type="entry name" value="Nudix"/>
    <property type="match status" value="1"/>
</dbReference>
<dbReference type="AlphaFoldDB" id="A0A7Y9UK48"/>
<dbReference type="InterPro" id="IPR036390">
    <property type="entry name" value="WH_DNA-bd_sf"/>
</dbReference>
<accession>A0A7Y9UK48</accession>
<dbReference type="RefSeq" id="WP_179517485.1">
    <property type="nucleotide sequence ID" value="NZ_JACCAC010000001.1"/>
</dbReference>
<keyword evidence="4" id="KW-1185">Reference proteome</keyword>
<evidence type="ECO:0000313" key="4">
    <source>
        <dbReference type="Proteomes" id="UP000544110"/>
    </source>
</evidence>
<evidence type="ECO:0000259" key="2">
    <source>
        <dbReference type="Pfam" id="PF21906"/>
    </source>
</evidence>
<protein>
    <submittedName>
        <fullName evidence="3">ADP-ribose pyrophosphatase YjhB (NUDIX family)</fullName>
    </submittedName>
</protein>
<comment type="caution">
    <text evidence="3">The sequence shown here is derived from an EMBL/GenBank/DDBJ whole genome shotgun (WGS) entry which is preliminary data.</text>
</comment>
<dbReference type="Gene3D" id="1.10.10.10">
    <property type="entry name" value="Winged helix-like DNA-binding domain superfamily/Winged helix DNA-binding domain"/>
    <property type="match status" value="1"/>
</dbReference>